<dbReference type="Proteomes" id="UP000246145">
    <property type="component" value="Unassembled WGS sequence"/>
</dbReference>
<keyword evidence="3" id="KW-1185">Reference proteome</keyword>
<proteinExistence type="predicted"/>
<evidence type="ECO:0000313" key="3">
    <source>
        <dbReference type="Proteomes" id="UP000246145"/>
    </source>
</evidence>
<organism evidence="2 3">
    <name type="scientific">Pusillimonas noertemannii</name>
    <dbReference type="NCBI Taxonomy" id="305977"/>
    <lineage>
        <taxon>Bacteria</taxon>
        <taxon>Pseudomonadati</taxon>
        <taxon>Pseudomonadota</taxon>
        <taxon>Betaproteobacteria</taxon>
        <taxon>Burkholderiales</taxon>
        <taxon>Alcaligenaceae</taxon>
        <taxon>Pusillimonas</taxon>
    </lineage>
</organism>
<evidence type="ECO:0000256" key="1">
    <source>
        <dbReference type="SAM" id="MobiDB-lite"/>
    </source>
</evidence>
<reference evidence="2 3" key="1">
    <citation type="submission" date="2018-04" db="EMBL/GenBank/DDBJ databases">
        <title>Genomic Encyclopedia of Type Strains, Phase IV (KMG-IV): sequencing the most valuable type-strain genomes for metagenomic binning, comparative biology and taxonomic classification.</title>
        <authorList>
            <person name="Goeker M."/>
        </authorList>
    </citation>
    <scope>NUCLEOTIDE SEQUENCE [LARGE SCALE GENOMIC DNA]</scope>
    <source>
        <strain evidence="2 3">DSM 10065</strain>
    </source>
</reference>
<sequence length="61" mass="7036">MKRIGFMTRLTPENHKWLEGRAREEDRSMTYVLDRVVSHARESDQAKENAPEAATSDASMQ</sequence>
<dbReference type="EMBL" id="QEKO01000001">
    <property type="protein sequence ID" value="PVY68656.1"/>
    <property type="molecule type" value="Genomic_DNA"/>
</dbReference>
<feature type="region of interest" description="Disordered" evidence="1">
    <location>
        <begin position="39"/>
        <end position="61"/>
    </location>
</feature>
<protein>
    <recommendedName>
        <fullName evidence="4">Arc-like DNA binding dprotein</fullName>
    </recommendedName>
</protein>
<dbReference type="AlphaFoldDB" id="A0A2U1CRY7"/>
<accession>A0A2U1CRY7</accession>
<gene>
    <name evidence="2" type="ORF">C7440_1067</name>
</gene>
<evidence type="ECO:0000313" key="2">
    <source>
        <dbReference type="EMBL" id="PVY68656.1"/>
    </source>
</evidence>
<evidence type="ECO:0008006" key="4">
    <source>
        <dbReference type="Google" id="ProtNLM"/>
    </source>
</evidence>
<name>A0A2U1CRY7_9BURK</name>
<feature type="compositionally biased region" description="Basic and acidic residues" evidence="1">
    <location>
        <begin position="39"/>
        <end position="50"/>
    </location>
</feature>
<comment type="caution">
    <text evidence="2">The sequence shown here is derived from an EMBL/GenBank/DDBJ whole genome shotgun (WGS) entry which is preliminary data.</text>
</comment>